<evidence type="ECO:0000256" key="2">
    <source>
        <dbReference type="ARBA" id="ARBA00022679"/>
    </source>
</evidence>
<proteinExistence type="inferred from homology"/>
<dbReference type="PROSITE" id="PS52004">
    <property type="entry name" value="KS3_2"/>
    <property type="match status" value="1"/>
</dbReference>
<comment type="caution">
    <text evidence="5">The sequence shown here is derived from an EMBL/GenBank/DDBJ whole genome shotgun (WGS) entry which is preliminary data.</text>
</comment>
<accession>A0ABW2MRS9</accession>
<organism evidence="5 6">
    <name type="scientific">Jejudonia soesokkakensis</name>
    <dbReference type="NCBI Taxonomy" id="1323432"/>
    <lineage>
        <taxon>Bacteria</taxon>
        <taxon>Pseudomonadati</taxon>
        <taxon>Bacteroidota</taxon>
        <taxon>Flavobacteriia</taxon>
        <taxon>Flavobacteriales</taxon>
        <taxon>Flavobacteriaceae</taxon>
        <taxon>Jejudonia</taxon>
    </lineage>
</organism>
<dbReference type="SUPFAM" id="SSF53901">
    <property type="entry name" value="Thiolase-like"/>
    <property type="match status" value="1"/>
</dbReference>
<dbReference type="RefSeq" id="WP_380216097.1">
    <property type="nucleotide sequence ID" value="NZ_JBHTBN010000001.1"/>
</dbReference>
<dbReference type="InterPro" id="IPR014030">
    <property type="entry name" value="Ketoacyl_synth_N"/>
</dbReference>
<dbReference type="Proteomes" id="UP001596415">
    <property type="component" value="Unassembled WGS sequence"/>
</dbReference>
<feature type="domain" description="Ketosynthase family 3 (KS3)" evidence="4">
    <location>
        <begin position="18"/>
        <end position="396"/>
    </location>
</feature>
<keyword evidence="2 3" id="KW-0808">Transferase</keyword>
<dbReference type="InterPro" id="IPR000794">
    <property type="entry name" value="Beta-ketoacyl_synthase"/>
</dbReference>
<keyword evidence="6" id="KW-1185">Reference proteome</keyword>
<dbReference type="InterPro" id="IPR014031">
    <property type="entry name" value="Ketoacyl_synth_C"/>
</dbReference>
<dbReference type="InterPro" id="IPR016039">
    <property type="entry name" value="Thiolase-like"/>
</dbReference>
<dbReference type="SMART" id="SM00825">
    <property type="entry name" value="PKS_KS"/>
    <property type="match status" value="1"/>
</dbReference>
<dbReference type="PANTHER" id="PTHR11712:SF347">
    <property type="entry name" value="BETA KETOACYL-ACYL CARRIER PROTEIN SYNTHASE"/>
    <property type="match status" value="1"/>
</dbReference>
<dbReference type="EMBL" id="JBHTBN010000001">
    <property type="protein sequence ID" value="MFC7356398.1"/>
    <property type="molecule type" value="Genomic_DNA"/>
</dbReference>
<comment type="similarity">
    <text evidence="1 3">Belongs to the thiolase-like superfamily. Beta-ketoacyl-ACP synthases family.</text>
</comment>
<dbReference type="PANTHER" id="PTHR11712">
    <property type="entry name" value="POLYKETIDE SYNTHASE-RELATED"/>
    <property type="match status" value="1"/>
</dbReference>
<name>A0ABW2MRS9_9FLAO</name>
<gene>
    <name evidence="5" type="ORF">ACFQO1_01755</name>
</gene>
<evidence type="ECO:0000313" key="6">
    <source>
        <dbReference type="Proteomes" id="UP001596415"/>
    </source>
</evidence>
<protein>
    <submittedName>
        <fullName evidence="5">Beta-ketoacyl synthase N-terminal-like domain-containing protein</fullName>
    </submittedName>
</protein>
<dbReference type="Pfam" id="PF00109">
    <property type="entry name" value="ketoacyl-synt"/>
    <property type="match status" value="1"/>
</dbReference>
<reference evidence="6" key="1">
    <citation type="journal article" date="2019" name="Int. J. Syst. Evol. Microbiol.">
        <title>The Global Catalogue of Microorganisms (GCM) 10K type strain sequencing project: providing services to taxonomists for standard genome sequencing and annotation.</title>
        <authorList>
            <consortium name="The Broad Institute Genomics Platform"/>
            <consortium name="The Broad Institute Genome Sequencing Center for Infectious Disease"/>
            <person name="Wu L."/>
            <person name="Ma J."/>
        </authorList>
    </citation>
    <scope>NUCLEOTIDE SEQUENCE [LARGE SCALE GENOMIC DNA]</scope>
    <source>
        <strain evidence="6">CGMCC 1.16306</strain>
    </source>
</reference>
<dbReference type="Gene3D" id="3.40.47.10">
    <property type="match status" value="1"/>
</dbReference>
<sequence length="398" mass="43255">MNILWRSCKFAAKLQPLQHPISITHISSVSPLGSKTEDVWQSYRSGTSFFSEKHGVKVAALSKDLEVAIASLRKENHAYKNLDRAVLLALLAVKHPQIKEILPTERVGVNIGSSRGATSLFESYHKQFITENKVSPFTSPTTTTGNISSWVGQELGLDGISIDQSVTCSTAMHALLNGIAWLQADMADAFIVGGTEAALTPFTSAQMQAMKLYSKSPNKLACESMRFQKKKNTMILGEGAAIAVLERGVSEKTKAVVVGYGFASEALEHNSSISENADCFQKSMQRALTLAELETIDAIVMHAPGTVKGDKAEKNAIDIVFKNRLPLLTSNKWLVGHTFAASGILSIEMAILMLQHNKFIENPFFANARHLPKQLKTIMINAVGFGGNAVSIILQKPS</sequence>
<dbReference type="Pfam" id="PF02801">
    <property type="entry name" value="Ketoacyl-synt_C"/>
    <property type="match status" value="1"/>
</dbReference>
<evidence type="ECO:0000313" key="5">
    <source>
        <dbReference type="EMBL" id="MFC7356398.1"/>
    </source>
</evidence>
<evidence type="ECO:0000259" key="4">
    <source>
        <dbReference type="PROSITE" id="PS52004"/>
    </source>
</evidence>
<evidence type="ECO:0000256" key="1">
    <source>
        <dbReference type="ARBA" id="ARBA00008467"/>
    </source>
</evidence>
<dbReference type="InterPro" id="IPR020841">
    <property type="entry name" value="PKS_Beta-ketoAc_synthase_dom"/>
</dbReference>
<evidence type="ECO:0000256" key="3">
    <source>
        <dbReference type="RuleBase" id="RU003694"/>
    </source>
</evidence>